<evidence type="ECO:0000313" key="1">
    <source>
        <dbReference type="EMBL" id="VIO54693.1"/>
    </source>
</evidence>
<dbReference type="EMBL" id="CAAKMV010000110">
    <property type="protein sequence ID" value="VIO54693.1"/>
    <property type="molecule type" value="Genomic_DNA"/>
</dbReference>
<protein>
    <submittedName>
        <fullName evidence="1">Uncharacterized protein</fullName>
    </submittedName>
</protein>
<proteinExistence type="predicted"/>
<name>A0A4E9DDA2_GIBZA</name>
<organism evidence="1">
    <name type="scientific">Gibberella zeae</name>
    <name type="common">Wheat head blight fungus</name>
    <name type="synonym">Fusarium graminearum</name>
    <dbReference type="NCBI Taxonomy" id="5518"/>
    <lineage>
        <taxon>Eukaryota</taxon>
        <taxon>Fungi</taxon>
        <taxon>Dikarya</taxon>
        <taxon>Ascomycota</taxon>
        <taxon>Pezizomycotina</taxon>
        <taxon>Sordariomycetes</taxon>
        <taxon>Hypocreomycetidae</taxon>
        <taxon>Hypocreales</taxon>
        <taxon>Nectriaceae</taxon>
        <taxon>Fusarium</taxon>
    </lineage>
</organism>
<reference evidence="1" key="1">
    <citation type="submission" date="2019-04" db="EMBL/GenBank/DDBJ databases">
        <authorList>
            <person name="Melise S."/>
            <person name="Noan J."/>
            <person name="Okalmin O."/>
        </authorList>
    </citation>
    <scope>NUCLEOTIDE SEQUENCE</scope>
    <source>
        <strain evidence="1">FN9</strain>
    </source>
</reference>
<gene>
    <name evidence="1" type="ORF">FUG_LOCUS133191</name>
</gene>
<accession>A0A4E9DDA2</accession>
<dbReference type="AlphaFoldDB" id="A0A4E9DDA2"/>
<sequence length="123" mass="14556">MDDIQCRLYQCIRRRDSCIDNTNDRPKKKEEGYVVPNGVSVIFEKQDTYVDLPDEPSFYEKGPFRRSDPETYTKSRNGIWQRNYIKMKGMKKRKQPKVSCLWRALGGIDRWTPPLSHQASRNP</sequence>